<dbReference type="GeneID" id="44133034"/>
<organism evidence="3 6">
    <name type="scientific">Sphingomonas koreensis</name>
    <dbReference type="NCBI Taxonomy" id="93064"/>
    <lineage>
        <taxon>Bacteria</taxon>
        <taxon>Pseudomonadati</taxon>
        <taxon>Pseudomonadota</taxon>
        <taxon>Alphaproteobacteria</taxon>
        <taxon>Sphingomonadales</taxon>
        <taxon>Sphingomonadaceae</taxon>
        <taxon>Sphingomonas</taxon>
    </lineage>
</organism>
<dbReference type="RefSeq" id="WP_066576297.1">
    <property type="nucleotide sequence ID" value="NZ_CP018820.1"/>
</dbReference>
<evidence type="ECO:0000256" key="2">
    <source>
        <dbReference type="SAM" id="Phobius"/>
    </source>
</evidence>
<reference evidence="3" key="1">
    <citation type="submission" date="2016-12" db="EMBL/GenBank/DDBJ databases">
        <title>Whole genome sequencing of Sphingomonas koreensis.</title>
        <authorList>
            <person name="Conlan S."/>
            <person name="Thomas P.J."/>
            <person name="Mullikin J."/>
            <person name="Palmore T.N."/>
            <person name="Frank K.M."/>
            <person name="Segre J.A."/>
        </authorList>
    </citation>
    <scope>NUCLEOTIDE SEQUENCE</scope>
    <source>
        <strain evidence="3">ABOJV</strain>
    </source>
</reference>
<accession>A0A1L6JAA7</accession>
<evidence type="ECO:0000313" key="7">
    <source>
        <dbReference type="Proteomes" id="UP000286681"/>
    </source>
</evidence>
<dbReference type="Proteomes" id="UP000287746">
    <property type="component" value="Unassembled WGS sequence"/>
</dbReference>
<evidence type="ECO:0000313" key="6">
    <source>
        <dbReference type="Proteomes" id="UP000185161"/>
    </source>
</evidence>
<evidence type="ECO:0000313" key="4">
    <source>
        <dbReference type="EMBL" id="RSV04087.1"/>
    </source>
</evidence>
<protein>
    <submittedName>
        <fullName evidence="3">Uncharacterized protein</fullName>
    </submittedName>
</protein>
<dbReference type="EMBL" id="QQWO01000006">
    <property type="protein sequence ID" value="RSV04087.1"/>
    <property type="molecule type" value="Genomic_DNA"/>
</dbReference>
<dbReference type="EMBL" id="QQYZ01000003">
    <property type="protein sequence ID" value="RSY88698.1"/>
    <property type="molecule type" value="Genomic_DNA"/>
</dbReference>
<evidence type="ECO:0000256" key="1">
    <source>
        <dbReference type="SAM" id="MobiDB-lite"/>
    </source>
</evidence>
<feature type="region of interest" description="Disordered" evidence="1">
    <location>
        <begin position="117"/>
        <end position="142"/>
    </location>
</feature>
<keyword evidence="2" id="KW-0472">Membrane</keyword>
<dbReference type="EMBL" id="CP018820">
    <property type="protein sequence ID" value="APR52833.1"/>
    <property type="molecule type" value="Genomic_DNA"/>
</dbReference>
<dbReference type="OrthoDB" id="7573375at2"/>
<reference evidence="6" key="2">
    <citation type="submission" date="2016-12" db="EMBL/GenBank/DDBJ databases">
        <title>Whole genome sequencing of Sphingomonas sp. ABOJV.</title>
        <authorList>
            <person name="Conlan S."/>
            <person name="Thomas P.J."/>
            <person name="Mullikin J."/>
            <person name="Palmore T.N."/>
            <person name="Frank K.M."/>
            <person name="Segre J.A."/>
        </authorList>
    </citation>
    <scope>NUCLEOTIDE SEQUENCE [LARGE SCALE GENOMIC DNA]</scope>
    <source>
        <strain evidence="6">ABOJV</strain>
    </source>
</reference>
<evidence type="ECO:0000313" key="8">
    <source>
        <dbReference type="Proteomes" id="UP000287746"/>
    </source>
</evidence>
<feature type="transmembrane region" description="Helical" evidence="2">
    <location>
        <begin position="44"/>
        <end position="62"/>
    </location>
</feature>
<dbReference type="AlphaFoldDB" id="A0A1L6JAA7"/>
<sequence>MLTVGLLLGWAALLLAGATRTGQSMRAALIERPATWLNRFTRGQAIFTAVLMLFAGLIFWIAGEAGLRFVSLYAPELIGLLASVEFTAAIDAVAVAIATAASVRLRSMTAWVKMRLPGQRSRTRRTQRTRRPNLPANDADGPARRLACAA</sequence>
<dbReference type="Proteomes" id="UP000185161">
    <property type="component" value="Chromosome"/>
</dbReference>
<proteinExistence type="predicted"/>
<name>A0A1L6JAA7_9SPHN</name>
<evidence type="ECO:0000313" key="5">
    <source>
        <dbReference type="EMBL" id="RSY88698.1"/>
    </source>
</evidence>
<keyword evidence="2" id="KW-1133">Transmembrane helix</keyword>
<dbReference type="KEGG" id="skr:BRX40_10720"/>
<reference evidence="7 8" key="3">
    <citation type="submission" date="2018-07" db="EMBL/GenBank/DDBJ databases">
        <title>Genomic and Epidemiologic Investigation of an Indolent Hospital Outbreak.</title>
        <authorList>
            <person name="Johnson R.C."/>
            <person name="Deming C."/>
            <person name="Conlan S."/>
            <person name="Zellmer C.J."/>
            <person name="Michelin A.V."/>
            <person name="Lee-Lin S."/>
            <person name="Thomas P.J."/>
            <person name="Park M."/>
            <person name="Weingarten R.A."/>
            <person name="Less J."/>
            <person name="Dekker J.P."/>
            <person name="Frank K.M."/>
            <person name="Musser K.A."/>
            <person name="Mcquiston J.R."/>
            <person name="Henderson D.K."/>
            <person name="Lau A.F."/>
            <person name="Palmore T.N."/>
            <person name="Segre J.A."/>
        </authorList>
    </citation>
    <scope>NUCLEOTIDE SEQUENCE [LARGE SCALE GENOMIC DNA]</scope>
    <source>
        <strain evidence="5 8">SK-CDC1_0717</strain>
        <strain evidence="4 7">SK-NIH.Env10_0317</strain>
    </source>
</reference>
<keyword evidence="2" id="KW-0812">Transmembrane</keyword>
<evidence type="ECO:0000313" key="3">
    <source>
        <dbReference type="EMBL" id="APR52833.1"/>
    </source>
</evidence>
<feature type="compositionally biased region" description="Basic residues" evidence="1">
    <location>
        <begin position="121"/>
        <end position="131"/>
    </location>
</feature>
<gene>
    <name evidence="3" type="ORF">BRX40_10720</name>
    <name evidence="4" type="ORF">CA257_08415</name>
    <name evidence="5" type="ORF">DAH66_04410</name>
</gene>
<keyword evidence="6" id="KW-1185">Reference proteome</keyword>
<dbReference type="Proteomes" id="UP000286681">
    <property type="component" value="Unassembled WGS sequence"/>
</dbReference>